<evidence type="ECO:0000313" key="2">
    <source>
        <dbReference type="WBParaSite" id="L893_g12570.t1"/>
    </source>
</evidence>
<evidence type="ECO:0000313" key="1">
    <source>
        <dbReference type="Proteomes" id="UP000095287"/>
    </source>
</evidence>
<reference evidence="2" key="1">
    <citation type="submission" date="2016-11" db="UniProtKB">
        <authorList>
            <consortium name="WormBaseParasite"/>
        </authorList>
    </citation>
    <scope>IDENTIFICATION</scope>
</reference>
<dbReference type="AlphaFoldDB" id="A0A1I7Y536"/>
<sequence length="88" mass="9898">MGSPCTTLINTALRRRKFEILLLQAEPSSKIDYFVQGSKLRISGSYQDDSRSLGVTMKRFLKCLSVTHCGLGGRCTNSFYIAPEKDKY</sequence>
<protein>
    <submittedName>
        <fullName evidence="2">CUB domain-containing protein</fullName>
    </submittedName>
</protein>
<accession>A0A1I7Y536</accession>
<name>A0A1I7Y536_9BILA</name>
<dbReference type="Proteomes" id="UP000095287">
    <property type="component" value="Unplaced"/>
</dbReference>
<keyword evidence="1" id="KW-1185">Reference proteome</keyword>
<proteinExistence type="predicted"/>
<organism evidence="1 2">
    <name type="scientific">Steinernema glaseri</name>
    <dbReference type="NCBI Taxonomy" id="37863"/>
    <lineage>
        <taxon>Eukaryota</taxon>
        <taxon>Metazoa</taxon>
        <taxon>Ecdysozoa</taxon>
        <taxon>Nematoda</taxon>
        <taxon>Chromadorea</taxon>
        <taxon>Rhabditida</taxon>
        <taxon>Tylenchina</taxon>
        <taxon>Panagrolaimomorpha</taxon>
        <taxon>Strongyloidoidea</taxon>
        <taxon>Steinernematidae</taxon>
        <taxon>Steinernema</taxon>
    </lineage>
</organism>
<dbReference type="WBParaSite" id="L893_g12570.t1">
    <property type="protein sequence ID" value="L893_g12570.t1"/>
    <property type="gene ID" value="L893_g12570"/>
</dbReference>